<accession>A0A939BVW0</accession>
<dbReference type="Pfam" id="PF13439">
    <property type="entry name" value="Glyco_transf_4"/>
    <property type="match status" value="1"/>
</dbReference>
<evidence type="ECO:0000313" key="5">
    <source>
        <dbReference type="EMBL" id="MBM9466928.1"/>
    </source>
</evidence>
<evidence type="ECO:0000256" key="2">
    <source>
        <dbReference type="ARBA" id="ARBA00022679"/>
    </source>
</evidence>
<proteinExistence type="predicted"/>
<keyword evidence="6" id="KW-1185">Reference proteome</keyword>
<feature type="domain" description="Glycosyltransferase subfamily 4-like N-terminal" evidence="4">
    <location>
        <begin position="23"/>
        <end position="178"/>
    </location>
</feature>
<gene>
    <name evidence="5" type="ORF">JL106_06480</name>
</gene>
<comment type="caution">
    <text evidence="5">The sequence shown here is derived from an EMBL/GenBank/DDBJ whole genome shotgun (WGS) entry which is preliminary data.</text>
</comment>
<dbReference type="AlphaFoldDB" id="A0A939BVW0"/>
<dbReference type="InterPro" id="IPR001296">
    <property type="entry name" value="Glyco_trans_1"/>
</dbReference>
<keyword evidence="2" id="KW-0808">Transferase</keyword>
<dbReference type="EMBL" id="JAERWK010000008">
    <property type="protein sequence ID" value="MBM9466928.1"/>
    <property type="molecule type" value="Genomic_DNA"/>
</dbReference>
<name>A0A939BVW0_9ACTN</name>
<dbReference type="CDD" id="cd03801">
    <property type="entry name" value="GT4_PimA-like"/>
    <property type="match status" value="1"/>
</dbReference>
<dbReference type="Proteomes" id="UP000663792">
    <property type="component" value="Unassembled WGS sequence"/>
</dbReference>
<dbReference type="Gene3D" id="3.40.50.2000">
    <property type="entry name" value="Glycogen Phosphorylase B"/>
    <property type="match status" value="2"/>
</dbReference>
<dbReference type="GO" id="GO:0016758">
    <property type="term" value="F:hexosyltransferase activity"/>
    <property type="evidence" value="ECO:0007669"/>
    <property type="project" value="TreeGrafter"/>
</dbReference>
<evidence type="ECO:0000259" key="4">
    <source>
        <dbReference type="Pfam" id="PF13439"/>
    </source>
</evidence>
<dbReference type="FunFam" id="3.40.50.2000:FF:000069">
    <property type="entry name" value="Alpha-(1-6)-phosphatidylinositol monomannoside mannosyltransferase"/>
    <property type="match status" value="1"/>
</dbReference>
<dbReference type="PANTHER" id="PTHR45947:SF3">
    <property type="entry name" value="SULFOQUINOVOSYL TRANSFERASE SQD2"/>
    <property type="match status" value="1"/>
</dbReference>
<evidence type="ECO:0000259" key="3">
    <source>
        <dbReference type="Pfam" id="PF00534"/>
    </source>
</evidence>
<keyword evidence="1" id="KW-0328">Glycosyltransferase</keyword>
<organism evidence="5 6">
    <name type="scientific">Nakamurella leprariae</name>
    <dbReference type="NCBI Taxonomy" id="2803911"/>
    <lineage>
        <taxon>Bacteria</taxon>
        <taxon>Bacillati</taxon>
        <taxon>Actinomycetota</taxon>
        <taxon>Actinomycetes</taxon>
        <taxon>Nakamurellales</taxon>
        <taxon>Nakamurellaceae</taxon>
        <taxon>Nakamurella</taxon>
    </lineage>
</organism>
<dbReference type="SUPFAM" id="SSF53756">
    <property type="entry name" value="UDP-Glycosyltransferase/glycogen phosphorylase"/>
    <property type="match status" value="1"/>
</dbReference>
<sequence length="389" mass="40995">MSPQSAGSDRILLVTNDFPPRTGGIQSYVHRLAGLLPAGSLRVYAPAWPGAAEFDAHQPYPVHRHPTSLMLPVPSVHRRAAELIDEHRIGSVWFGAAAPLALLTPGLRRHGVRRVVASTHGHEVGWSMVPVGRQALRRIGSTVDVVTFVSRYARSRVAAAFGPQAALEYLPPGVDAQRFTPDPRARAAIRGRHGLGDAPVVVCVSRLVPRKGQDTLIRAMPALTAAVPEVRLLIVGDGRISGRLATLAERLGVADRVVFTGSVPAEELPAHYGAGDVFAMPCRTRGGGLDVEGLGIVFLEASAAELPVLAGNSGGAPETVRPGRTGEVVDGRDPGAVAQAAATVLRDPLRARRLGRAGRDWVSETWTWAASGDTLTRLLVGDGRGSGSG</sequence>
<dbReference type="Pfam" id="PF00534">
    <property type="entry name" value="Glycos_transf_1"/>
    <property type="match status" value="1"/>
</dbReference>
<evidence type="ECO:0000313" key="6">
    <source>
        <dbReference type="Proteomes" id="UP000663792"/>
    </source>
</evidence>
<dbReference type="GO" id="GO:1901137">
    <property type="term" value="P:carbohydrate derivative biosynthetic process"/>
    <property type="evidence" value="ECO:0007669"/>
    <property type="project" value="UniProtKB-ARBA"/>
</dbReference>
<evidence type="ECO:0000256" key="1">
    <source>
        <dbReference type="ARBA" id="ARBA00022676"/>
    </source>
</evidence>
<dbReference type="PANTHER" id="PTHR45947">
    <property type="entry name" value="SULFOQUINOVOSYL TRANSFERASE SQD2"/>
    <property type="match status" value="1"/>
</dbReference>
<dbReference type="RefSeq" id="WP_205259866.1">
    <property type="nucleotide sequence ID" value="NZ_JAERWK010000008.1"/>
</dbReference>
<feature type="domain" description="Glycosyl transferase family 1" evidence="3">
    <location>
        <begin position="189"/>
        <end position="361"/>
    </location>
</feature>
<reference evidence="5" key="1">
    <citation type="submission" date="2021-01" db="EMBL/GenBank/DDBJ databases">
        <title>YIM 132084 draft genome.</title>
        <authorList>
            <person name="An D."/>
        </authorList>
    </citation>
    <scope>NUCLEOTIDE SEQUENCE</scope>
    <source>
        <strain evidence="5">YIM 132084</strain>
    </source>
</reference>
<protein>
    <submittedName>
        <fullName evidence="5">Glycosyltransferase family 4 protein</fullName>
    </submittedName>
</protein>
<dbReference type="InterPro" id="IPR028098">
    <property type="entry name" value="Glyco_trans_4-like_N"/>
</dbReference>
<dbReference type="InterPro" id="IPR050194">
    <property type="entry name" value="Glycosyltransferase_grp1"/>
</dbReference>